<feature type="region of interest" description="Disordered" evidence="1">
    <location>
        <begin position="1"/>
        <end position="41"/>
    </location>
</feature>
<dbReference type="AlphaFoldDB" id="A0A5J9VB49"/>
<dbReference type="Proteomes" id="UP000324897">
    <property type="component" value="Chromosome 1"/>
</dbReference>
<protein>
    <submittedName>
        <fullName evidence="2">Uncharacterized protein</fullName>
    </submittedName>
</protein>
<proteinExistence type="predicted"/>
<evidence type="ECO:0000313" key="2">
    <source>
        <dbReference type="EMBL" id="TVU33176.1"/>
    </source>
</evidence>
<organism evidence="2 3">
    <name type="scientific">Eragrostis curvula</name>
    <name type="common">weeping love grass</name>
    <dbReference type="NCBI Taxonomy" id="38414"/>
    <lineage>
        <taxon>Eukaryota</taxon>
        <taxon>Viridiplantae</taxon>
        <taxon>Streptophyta</taxon>
        <taxon>Embryophyta</taxon>
        <taxon>Tracheophyta</taxon>
        <taxon>Spermatophyta</taxon>
        <taxon>Magnoliopsida</taxon>
        <taxon>Liliopsida</taxon>
        <taxon>Poales</taxon>
        <taxon>Poaceae</taxon>
        <taxon>PACMAD clade</taxon>
        <taxon>Chloridoideae</taxon>
        <taxon>Eragrostideae</taxon>
        <taxon>Eragrostidinae</taxon>
        <taxon>Eragrostis</taxon>
    </lineage>
</organism>
<sequence>MLGRRLVEEVPLDGELGGGGGRRGTAAVRDSTSSSPSQNGFPHLELIASIVFMRMIDIGGNMDPR</sequence>
<reference evidence="2 3" key="1">
    <citation type="journal article" date="2019" name="Sci. Rep.">
        <title>A high-quality genome of Eragrostis curvula grass provides insights into Poaceae evolution and supports new strategies to enhance forage quality.</title>
        <authorList>
            <person name="Carballo J."/>
            <person name="Santos B.A.C.M."/>
            <person name="Zappacosta D."/>
            <person name="Garbus I."/>
            <person name="Selva J.P."/>
            <person name="Gallo C.A."/>
            <person name="Diaz A."/>
            <person name="Albertini E."/>
            <person name="Caccamo M."/>
            <person name="Echenique V."/>
        </authorList>
    </citation>
    <scope>NUCLEOTIDE SEQUENCE [LARGE SCALE GENOMIC DNA]</scope>
    <source>
        <strain evidence="3">cv. Victoria</strain>
        <tissue evidence="2">Leaf</tissue>
    </source>
</reference>
<dbReference type="EMBL" id="RWGY01000011">
    <property type="protein sequence ID" value="TVU33176.1"/>
    <property type="molecule type" value="Genomic_DNA"/>
</dbReference>
<accession>A0A5J9VB49</accession>
<keyword evidence="3" id="KW-1185">Reference proteome</keyword>
<dbReference type="Gramene" id="TVU33176">
    <property type="protein sequence ID" value="TVU33176"/>
    <property type="gene ID" value="EJB05_24962"/>
</dbReference>
<feature type="compositionally biased region" description="Polar residues" evidence="1">
    <location>
        <begin position="30"/>
        <end position="40"/>
    </location>
</feature>
<gene>
    <name evidence="2" type="ORF">EJB05_24962</name>
</gene>
<name>A0A5J9VB49_9POAL</name>
<evidence type="ECO:0000313" key="3">
    <source>
        <dbReference type="Proteomes" id="UP000324897"/>
    </source>
</evidence>
<comment type="caution">
    <text evidence="2">The sequence shown here is derived from an EMBL/GenBank/DDBJ whole genome shotgun (WGS) entry which is preliminary data.</text>
</comment>
<evidence type="ECO:0000256" key="1">
    <source>
        <dbReference type="SAM" id="MobiDB-lite"/>
    </source>
</evidence>